<dbReference type="Proteomes" id="UP000315454">
    <property type="component" value="Unassembled WGS sequence"/>
</dbReference>
<gene>
    <name evidence="1" type="ORF">ERJ68_00080</name>
</gene>
<name>A0A524RWI0_9CHRO</name>
<proteinExistence type="predicted"/>
<protein>
    <submittedName>
        <fullName evidence="1">Uncharacterized protein</fullName>
    </submittedName>
</protein>
<dbReference type="EMBL" id="SRMN01000001">
    <property type="protein sequence ID" value="TGH28150.1"/>
    <property type="molecule type" value="Genomic_DNA"/>
</dbReference>
<comment type="caution">
    <text evidence="1">The sequence shown here is derived from an EMBL/GenBank/DDBJ whole genome shotgun (WGS) entry which is preliminary data.</text>
</comment>
<dbReference type="InterPro" id="IPR058040">
    <property type="entry name" value="BW3TFN"/>
</dbReference>
<reference evidence="1 2" key="1">
    <citation type="journal article" date="2019" name="mSystems">
        <title>Life at home and on the roam: Genomic adaptions reflect the dual lifestyle of an intracellular, facultative symbiont.</title>
        <authorList>
            <person name="Burgsdorf I."/>
        </authorList>
    </citation>
    <scope>NUCLEOTIDE SEQUENCE [LARGE SCALE GENOMIC DNA]</scope>
    <source>
        <strain evidence="1">277cI</strain>
    </source>
</reference>
<evidence type="ECO:0000313" key="2">
    <source>
        <dbReference type="Proteomes" id="UP000315454"/>
    </source>
</evidence>
<evidence type="ECO:0000313" key="1">
    <source>
        <dbReference type="EMBL" id="TGH28150.1"/>
    </source>
</evidence>
<dbReference type="AlphaFoldDB" id="A0A524RWI0"/>
<sequence>MAAILTSAGTLYLAGLIQGSDGLYLAWGRGNPAWDPTPPDPPLEATALVAEIGRRQVSEVSYAMPDVNGEIVTPEGSYGISMTPTSLLYFRTSFDLRDGAGEVIREIGLFVGSERGADVPVAQQYLQPDDVDDPGTLMVLQRIPPVLQSEAVRAEFDLILSL</sequence>
<organism evidence="1 2">
    <name type="scientific">Aphanocapsa feldmannii 277cI</name>
    <dbReference type="NCBI Taxonomy" id="2507554"/>
    <lineage>
        <taxon>Bacteria</taxon>
        <taxon>Bacillati</taxon>
        <taxon>Cyanobacteriota</taxon>
        <taxon>Cyanophyceae</taxon>
        <taxon>Oscillatoriophycideae</taxon>
        <taxon>Chroococcales</taxon>
        <taxon>Microcystaceae</taxon>
        <taxon>Aphanocapsa</taxon>
    </lineage>
</organism>
<accession>A0A524RWI0</accession>
<dbReference type="Pfam" id="PF25691">
    <property type="entry name" value="BW3TFN"/>
    <property type="match status" value="1"/>
</dbReference>